<keyword evidence="2" id="KW-1185">Reference proteome</keyword>
<reference evidence="1" key="2">
    <citation type="journal article" date="2020" name="Nat. Commun.">
        <title>Large-scale genome sequencing of mycorrhizal fungi provides insights into the early evolution of symbiotic traits.</title>
        <authorList>
            <person name="Miyauchi S."/>
            <person name="Kiss E."/>
            <person name="Kuo A."/>
            <person name="Drula E."/>
            <person name="Kohler A."/>
            <person name="Sanchez-Garcia M."/>
            <person name="Morin E."/>
            <person name="Andreopoulos B."/>
            <person name="Barry K.W."/>
            <person name="Bonito G."/>
            <person name="Buee M."/>
            <person name="Carver A."/>
            <person name="Chen C."/>
            <person name="Cichocki N."/>
            <person name="Clum A."/>
            <person name="Culley D."/>
            <person name="Crous P.W."/>
            <person name="Fauchery L."/>
            <person name="Girlanda M."/>
            <person name="Hayes R.D."/>
            <person name="Keri Z."/>
            <person name="LaButti K."/>
            <person name="Lipzen A."/>
            <person name="Lombard V."/>
            <person name="Magnuson J."/>
            <person name="Maillard F."/>
            <person name="Murat C."/>
            <person name="Nolan M."/>
            <person name="Ohm R.A."/>
            <person name="Pangilinan J."/>
            <person name="Pereira M.F."/>
            <person name="Perotto S."/>
            <person name="Peter M."/>
            <person name="Pfister S."/>
            <person name="Riley R."/>
            <person name="Sitrit Y."/>
            <person name="Stielow J.B."/>
            <person name="Szollosi G."/>
            <person name="Zifcakova L."/>
            <person name="Stursova M."/>
            <person name="Spatafora J.W."/>
            <person name="Tedersoo L."/>
            <person name="Vaario L.M."/>
            <person name="Yamada A."/>
            <person name="Yan M."/>
            <person name="Wang P."/>
            <person name="Xu J."/>
            <person name="Bruns T."/>
            <person name="Baldrian P."/>
            <person name="Vilgalys R."/>
            <person name="Dunand C."/>
            <person name="Henrissat B."/>
            <person name="Grigoriev I.V."/>
            <person name="Hibbett D."/>
            <person name="Nagy L.G."/>
            <person name="Martin F.M."/>
        </authorList>
    </citation>
    <scope>NUCLEOTIDE SEQUENCE</scope>
    <source>
        <strain evidence="1">BED1</strain>
    </source>
</reference>
<dbReference type="EMBL" id="WHUW01000012">
    <property type="protein sequence ID" value="KAF8440398.1"/>
    <property type="molecule type" value="Genomic_DNA"/>
</dbReference>
<comment type="caution">
    <text evidence="1">The sequence shown here is derived from an EMBL/GenBank/DDBJ whole genome shotgun (WGS) entry which is preliminary data.</text>
</comment>
<dbReference type="AlphaFoldDB" id="A0AAD4BV29"/>
<dbReference type="Gene3D" id="1.10.132.70">
    <property type="match status" value="1"/>
</dbReference>
<proteinExistence type="predicted"/>
<name>A0AAD4BV29_BOLED</name>
<gene>
    <name evidence="1" type="ORF">L210DRAFT_3400793</name>
</gene>
<organism evidence="1 2">
    <name type="scientific">Boletus edulis BED1</name>
    <dbReference type="NCBI Taxonomy" id="1328754"/>
    <lineage>
        <taxon>Eukaryota</taxon>
        <taxon>Fungi</taxon>
        <taxon>Dikarya</taxon>
        <taxon>Basidiomycota</taxon>
        <taxon>Agaricomycotina</taxon>
        <taxon>Agaricomycetes</taxon>
        <taxon>Agaricomycetidae</taxon>
        <taxon>Boletales</taxon>
        <taxon>Boletineae</taxon>
        <taxon>Boletaceae</taxon>
        <taxon>Boletoideae</taxon>
        <taxon>Boletus</taxon>
    </lineage>
</organism>
<evidence type="ECO:0000313" key="1">
    <source>
        <dbReference type="EMBL" id="KAF8440398.1"/>
    </source>
</evidence>
<sequence>DPDPLDLAKDARHLSKYIFPSQYGLSSVFMFATSQKQTYQQPDYSDRDQEMKVRILGRCKTPKRLKEVLSLVEKMIWRHGKCGYKPLRDKVCPSKVNL</sequence>
<feature type="non-terminal residue" evidence="1">
    <location>
        <position position="98"/>
    </location>
</feature>
<protein>
    <submittedName>
        <fullName evidence="1">Uncharacterized protein</fullName>
    </submittedName>
</protein>
<evidence type="ECO:0000313" key="2">
    <source>
        <dbReference type="Proteomes" id="UP001194468"/>
    </source>
</evidence>
<accession>A0AAD4BV29</accession>
<reference evidence="1" key="1">
    <citation type="submission" date="2019-10" db="EMBL/GenBank/DDBJ databases">
        <authorList>
            <consortium name="DOE Joint Genome Institute"/>
            <person name="Kuo A."/>
            <person name="Miyauchi S."/>
            <person name="Kiss E."/>
            <person name="Drula E."/>
            <person name="Kohler A."/>
            <person name="Sanchez-Garcia M."/>
            <person name="Andreopoulos B."/>
            <person name="Barry K.W."/>
            <person name="Bonito G."/>
            <person name="Buee M."/>
            <person name="Carver A."/>
            <person name="Chen C."/>
            <person name="Cichocki N."/>
            <person name="Clum A."/>
            <person name="Culley D."/>
            <person name="Crous P.W."/>
            <person name="Fauchery L."/>
            <person name="Girlanda M."/>
            <person name="Hayes R."/>
            <person name="Keri Z."/>
            <person name="LaButti K."/>
            <person name="Lipzen A."/>
            <person name="Lombard V."/>
            <person name="Magnuson J."/>
            <person name="Maillard F."/>
            <person name="Morin E."/>
            <person name="Murat C."/>
            <person name="Nolan M."/>
            <person name="Ohm R."/>
            <person name="Pangilinan J."/>
            <person name="Pereira M."/>
            <person name="Perotto S."/>
            <person name="Peter M."/>
            <person name="Riley R."/>
            <person name="Sitrit Y."/>
            <person name="Stielow B."/>
            <person name="Szollosi G."/>
            <person name="Zifcakova L."/>
            <person name="Stursova M."/>
            <person name="Spatafora J.W."/>
            <person name="Tedersoo L."/>
            <person name="Vaario L.-M."/>
            <person name="Yamada A."/>
            <person name="Yan M."/>
            <person name="Wang P."/>
            <person name="Xu J."/>
            <person name="Bruns T."/>
            <person name="Baldrian P."/>
            <person name="Vilgalys R."/>
            <person name="Henrissat B."/>
            <person name="Grigoriev I.V."/>
            <person name="Hibbett D."/>
            <person name="Nagy L.G."/>
            <person name="Martin F.M."/>
        </authorList>
    </citation>
    <scope>NUCLEOTIDE SEQUENCE</scope>
    <source>
        <strain evidence="1">BED1</strain>
    </source>
</reference>
<dbReference type="Proteomes" id="UP001194468">
    <property type="component" value="Unassembled WGS sequence"/>
</dbReference>